<geneLocation type="plasmid" evidence="2">
    <name>pM206-NDM1</name>
</geneLocation>
<reference evidence="2" key="1">
    <citation type="journal article" date="2019" name="Antimicrob. Agents Chemother.">
        <title>Spreading Patterns of NDM-Producing Enterobacteriaceae in Clinical and Environmental Settings in Yangon, Myanmar.</title>
        <authorList>
            <person name="Sugawara Y."/>
            <person name="Akeda Y."/>
            <person name="Hagiya H."/>
            <person name="Sakamoto N."/>
            <person name="Takeuchi D."/>
            <person name="Shanmugakani R.K."/>
            <person name="Motooka D."/>
            <person name="Nishi I."/>
            <person name="Zin K.N."/>
            <person name="Aye M.M."/>
            <person name="Myint T."/>
            <person name="Tomono K."/>
            <person name="Hamada S."/>
        </authorList>
    </citation>
    <scope>NUCLEOTIDE SEQUENCE</scope>
    <source>
        <strain evidence="2">M206</strain>
        <plasmid evidence="2">pM206-NDM1</plasmid>
    </source>
</reference>
<organism evidence="2">
    <name type="scientific">Enterobacter hormaechei subsp. xiangfangensis</name>
    <dbReference type="NCBI Taxonomy" id="1296536"/>
    <lineage>
        <taxon>Bacteria</taxon>
        <taxon>Pseudomonadati</taxon>
        <taxon>Pseudomonadota</taxon>
        <taxon>Gammaproteobacteria</taxon>
        <taxon>Enterobacterales</taxon>
        <taxon>Enterobacteriaceae</taxon>
        <taxon>Enterobacter</taxon>
        <taxon>Enterobacter cloacae complex</taxon>
    </lineage>
</organism>
<dbReference type="AlphaFoldDB" id="A0A387K0B5"/>
<evidence type="ECO:0000313" key="2">
    <source>
        <dbReference type="EMBL" id="BBF82792.1"/>
    </source>
</evidence>
<dbReference type="InterPro" id="IPR003615">
    <property type="entry name" value="HNH_nuc"/>
</dbReference>
<keyword evidence="2" id="KW-0614">Plasmid</keyword>
<dbReference type="RefSeq" id="WP_234886456.1">
    <property type="nucleotide sequence ID" value="NZ_AP018830.1"/>
</dbReference>
<proteinExistence type="predicted"/>
<feature type="domain" description="HNH nuclease" evidence="1">
    <location>
        <begin position="402"/>
        <end position="448"/>
    </location>
</feature>
<name>A0A387K0B5_9ENTR</name>
<dbReference type="EMBL" id="AP018830">
    <property type="protein sequence ID" value="BBF82792.1"/>
    <property type="molecule type" value="Genomic_DNA"/>
</dbReference>
<sequence>MGSCAAPSAKGDDKFITTDYLQQCQPIPEEVREVLISTQQNDSSHDFHVEPTTAKVRVSKEQVKKNINGKKPLTAPAPIRSVGGYLTPKEMETYNQKRKLNNQKRKNKPLLYSDIMLELLASGLSKKQATKKAKDIIQRETLERLNNKKSKPVAKVSLSSKYRAIRNEKKIKSDPWHIAKTKQDEIIQAKNEQKKLEADLISRRISCIECKVDFQSLGGFADHARDVHHASISTPKLIVEIEKPIANADFLIGVPVLSSTESVEEVVSIPVAKTPESFSDKWLRLFAEKGYTVAMVDAFKREATKQGMDVKEAHEFLSVCKPSKHLTGIPVRPLEVILPPEQPNTIINPVETLVNSVANAPSYAPALSESIEQALFADRIVRTRTNQNDFKERVAANFGYRCAITNSGEALEAAHIEPVGTGNNNTSNGLLMLACLHRLFDADLMAINPDLLTVHFKPDCTYFAKSILEGKKINAHSVPLNKSGLLERWLRFDV</sequence>
<protein>
    <recommendedName>
        <fullName evidence="1">HNH nuclease domain-containing protein</fullName>
    </recommendedName>
</protein>
<evidence type="ECO:0000259" key="1">
    <source>
        <dbReference type="Pfam" id="PF13391"/>
    </source>
</evidence>
<accession>A0A387K0B5</accession>
<dbReference type="Pfam" id="PF13391">
    <property type="entry name" value="HNH_2"/>
    <property type="match status" value="1"/>
</dbReference>